<proteinExistence type="predicted"/>
<dbReference type="SMART" id="SM00327">
    <property type="entry name" value="VWA"/>
    <property type="match status" value="1"/>
</dbReference>
<feature type="chain" id="PRO_5011788719" evidence="2">
    <location>
        <begin position="29"/>
        <end position="897"/>
    </location>
</feature>
<protein>
    <submittedName>
        <fullName evidence="4">von Willebrand factor type A domain-containing protein</fullName>
    </submittedName>
</protein>
<dbReference type="InterPro" id="IPR036465">
    <property type="entry name" value="vWFA_dom_sf"/>
</dbReference>
<name>A0A1H6QZZ0_9GAMM</name>
<keyword evidence="2" id="KW-0732">Signal</keyword>
<feature type="region of interest" description="Disordered" evidence="1">
    <location>
        <begin position="70"/>
        <end position="90"/>
    </location>
</feature>
<dbReference type="Pfam" id="PF00092">
    <property type="entry name" value="VWA"/>
    <property type="match status" value="1"/>
</dbReference>
<feature type="compositionally biased region" description="Basic and acidic residues" evidence="1">
    <location>
        <begin position="874"/>
        <end position="890"/>
    </location>
</feature>
<reference evidence="4 5" key="1">
    <citation type="submission" date="2016-10" db="EMBL/GenBank/DDBJ databases">
        <authorList>
            <person name="de Groot N.N."/>
        </authorList>
    </citation>
    <scope>NUCLEOTIDE SEQUENCE [LARGE SCALE GENOMIC DNA]</scope>
    <source>
        <strain evidence="4 5">DSM 1041</strain>
    </source>
</reference>
<evidence type="ECO:0000259" key="3">
    <source>
        <dbReference type="PROSITE" id="PS50234"/>
    </source>
</evidence>
<accession>A0A1H6QZZ0</accession>
<dbReference type="EMBL" id="FNYO01000005">
    <property type="protein sequence ID" value="SEI46564.1"/>
    <property type="molecule type" value="Genomic_DNA"/>
</dbReference>
<feature type="signal peptide" evidence="2">
    <location>
        <begin position="1"/>
        <end position="28"/>
    </location>
</feature>
<feature type="region of interest" description="Disordered" evidence="1">
    <location>
        <begin position="874"/>
        <end position="897"/>
    </location>
</feature>
<sequence length="897" mass="96931">MNHLAKDRLLQTALLLSSTLLIATPAHSSIIGADGGITLWVSYDNVDAPGASVNDNVTQINSTAAASCTPTNNARSAQGAPDSPGSCPAAGGDTCSGRDKLLGDISNLAEYIYTSTHGTHYLRRVYVADRGRAWSTADIKWNIGGGGSSAWPAGWKDVDLQLSLNSATRKCIHDVLHHELGHYFYELPDRYARSGDYYKGSLDNGATVFNVDVDEGDPNTVMASNFPHRFVDTTNARLVLSYDQPGPGTTSGEELTPDLLADGNPNNDGPDRAHHGFTTPFAQDEWSVIPGTHVDLAGVHTEGDFSSPGLGAMPAVDVRFIGVDSPFPGTVLLLDRSGSMSVQTNGVPASQYVQEAGLYLYHSSEEGDYAGTFLYNDVVEKLFDYDLYDPANQLPTASFRTASGLTNIALALEEAIDAMIAKHGEGGVNSGQIVLMSDGKQTTGDSLWEQVDRANGLGIQIHTLTFGNADATTMQQIADSSGGSTTSMSELDSAAELKLNMVRKLTTLRDNSPIFTHKGIVTKTGESAGKEYFSSEFQVPPKTQNVLFYVFLERNNAANLNIELIDSDGQQIDIAAQSLAQRGRFNGIRVPDAKAGKWTFRVVAGDNFSGKLPLDDNIEIIAFADNRELKGHMWLDYKKKDQKSRLIKARLDYRYPLTNLNVVAHIYDGAKQIQTIDMFDDGKQGHDSDAGDGVYSGILDIKPIKSSDTDTQKSKSPKKVRIDVQYSVTPTTVPAPNAHYETGTDLAALVEDYRKLGVTQFTAYSTETTHASPDEPPAPSMQVISPRKTARVEPGSEGVIRVSVRDARPILDQVLVSLGQGIEAKATSVKSEDDDKGLATSIELTYKVRQDAKPGTRNLSLQFGDVRLTQQKMIHVDGKDKGKTDAHETEAEAETLP</sequence>
<evidence type="ECO:0000256" key="1">
    <source>
        <dbReference type="SAM" id="MobiDB-lite"/>
    </source>
</evidence>
<feature type="region of interest" description="Disordered" evidence="1">
    <location>
        <begin position="768"/>
        <end position="792"/>
    </location>
</feature>
<dbReference type="Gene3D" id="3.40.50.410">
    <property type="entry name" value="von Willebrand factor, type A domain"/>
    <property type="match status" value="1"/>
</dbReference>
<organism evidence="4 5">
    <name type="scientific">Azotobacter beijerinckii</name>
    <dbReference type="NCBI Taxonomy" id="170623"/>
    <lineage>
        <taxon>Bacteria</taxon>
        <taxon>Pseudomonadati</taxon>
        <taxon>Pseudomonadota</taxon>
        <taxon>Gammaproteobacteria</taxon>
        <taxon>Pseudomonadales</taxon>
        <taxon>Pseudomonadaceae</taxon>
        <taxon>Azotobacter</taxon>
    </lineage>
</organism>
<gene>
    <name evidence="4" type="ORF">SAMN04244579_00628</name>
</gene>
<dbReference type="Proteomes" id="UP000199005">
    <property type="component" value="Unassembled WGS sequence"/>
</dbReference>
<dbReference type="InterPro" id="IPR002035">
    <property type="entry name" value="VWF_A"/>
</dbReference>
<dbReference type="SUPFAM" id="SSF53300">
    <property type="entry name" value="vWA-like"/>
    <property type="match status" value="1"/>
</dbReference>
<dbReference type="STRING" id="170623.SAMN04244579_00628"/>
<evidence type="ECO:0000313" key="4">
    <source>
        <dbReference type="EMBL" id="SEI46564.1"/>
    </source>
</evidence>
<dbReference type="PROSITE" id="PS50234">
    <property type="entry name" value="VWFA"/>
    <property type="match status" value="1"/>
</dbReference>
<dbReference type="AlphaFoldDB" id="A0A1H6QZZ0"/>
<evidence type="ECO:0000256" key="2">
    <source>
        <dbReference type="SAM" id="SignalP"/>
    </source>
</evidence>
<evidence type="ECO:0000313" key="5">
    <source>
        <dbReference type="Proteomes" id="UP000199005"/>
    </source>
</evidence>
<feature type="domain" description="VWFA" evidence="3">
    <location>
        <begin position="329"/>
        <end position="505"/>
    </location>
</feature>